<dbReference type="InterPro" id="IPR050736">
    <property type="entry name" value="Sensor_HK_Regulatory"/>
</dbReference>
<dbReference type="InterPro" id="IPR036890">
    <property type="entry name" value="HATPase_C_sf"/>
</dbReference>
<dbReference type="Gene3D" id="3.40.50.2300">
    <property type="match status" value="1"/>
</dbReference>
<dbReference type="SMART" id="SM00387">
    <property type="entry name" value="HATPase_c"/>
    <property type="match status" value="1"/>
</dbReference>
<keyword evidence="3 7" id="KW-0597">Phosphoprotein</keyword>
<evidence type="ECO:0000256" key="4">
    <source>
        <dbReference type="ARBA" id="ARBA00022679"/>
    </source>
</evidence>
<dbReference type="GO" id="GO:0000155">
    <property type="term" value="F:phosphorelay sensor kinase activity"/>
    <property type="evidence" value="ECO:0007669"/>
    <property type="project" value="InterPro"/>
</dbReference>
<feature type="coiled-coil region" evidence="8">
    <location>
        <begin position="278"/>
        <end position="309"/>
    </location>
</feature>
<evidence type="ECO:0000313" key="12">
    <source>
        <dbReference type="Proteomes" id="UP000176944"/>
    </source>
</evidence>
<evidence type="ECO:0000256" key="3">
    <source>
        <dbReference type="ARBA" id="ARBA00022553"/>
    </source>
</evidence>
<dbReference type="SUPFAM" id="SSF52172">
    <property type="entry name" value="CheY-like"/>
    <property type="match status" value="1"/>
</dbReference>
<dbReference type="Proteomes" id="UP000176944">
    <property type="component" value="Chromosome"/>
</dbReference>
<comment type="catalytic activity">
    <reaction evidence="1">
        <text>ATP + protein L-histidine = ADP + protein N-phospho-L-histidine.</text>
        <dbReference type="EC" id="2.7.13.3"/>
    </reaction>
</comment>
<dbReference type="SMART" id="SM00388">
    <property type="entry name" value="HisKA"/>
    <property type="match status" value="1"/>
</dbReference>
<dbReference type="FunFam" id="3.30.565.10:FF:000006">
    <property type="entry name" value="Sensor histidine kinase WalK"/>
    <property type="match status" value="1"/>
</dbReference>
<dbReference type="Gene3D" id="1.10.287.130">
    <property type="match status" value="1"/>
</dbReference>
<dbReference type="Pfam" id="PF02518">
    <property type="entry name" value="HATPase_c"/>
    <property type="match status" value="1"/>
</dbReference>
<dbReference type="InterPro" id="IPR003594">
    <property type="entry name" value="HATPase_dom"/>
</dbReference>
<feature type="domain" description="Histidine kinase" evidence="9">
    <location>
        <begin position="337"/>
        <end position="553"/>
    </location>
</feature>
<dbReference type="InterPro" id="IPR036097">
    <property type="entry name" value="HisK_dim/P_sf"/>
</dbReference>
<dbReference type="Pfam" id="PF13188">
    <property type="entry name" value="PAS_8"/>
    <property type="match status" value="1"/>
</dbReference>
<organism evidence="11 12">
    <name type="scientific">Moorena producens (strain JHB)</name>
    <dbReference type="NCBI Taxonomy" id="1454205"/>
    <lineage>
        <taxon>Bacteria</taxon>
        <taxon>Bacillati</taxon>
        <taxon>Cyanobacteriota</taxon>
        <taxon>Cyanophyceae</taxon>
        <taxon>Coleofasciculales</taxon>
        <taxon>Coleofasciculaceae</taxon>
        <taxon>Moorena</taxon>
    </lineage>
</organism>
<dbReference type="Gene3D" id="3.30.450.20">
    <property type="entry name" value="PAS domain"/>
    <property type="match status" value="1"/>
</dbReference>
<sequence length="560" mass="63352">MSSTYLPVTLPSADQRNLPAPVPAPVIYFQNKLPTEKAYHPDSTRILLIEDDIQDVELIKALLKKAKHFRATLTHVETLEQGLECLRQGNIDIVLSDLFLPDQQGLETFCEIYAQFPEVPIIILSGLTDENLAIEALQEGAQDYLVKGEFDRNLLVRAMRYGMERQRLLLALKRQTEALRASEEQFRTMITRNADGVVIIDHNRVIQFVNPAAESLMDCKAEILQGEIWCSSLVVGQTTELDICSSYGKIVIVEIQLVEIQWEGKKAYLASLRDITTRKELEIAQKQLNDELERRVKERTVELRVANAQLQVLEVKLRQSLVKEKELSKFKSRIISSISHEYRTPLTTISSSAAILERYCHKIDPTRQVKHCRRIQSMVQHLTGLVDDVLFINKTEFDQLDFQPEPIDLVGFCSKLVDEIKSKTTDKHQLLFSYEGDCNEFTSDPNMLRQMLTNLLSNAIKYSPQGGRVELNLKCETNQVILEVTDEGIGIPKHDQGELFNSFSRGSNIGSIGGIGLGLSIVKSYVEHHQGEIVMESEIGVGTRFTVCLPCLVVSMTHKN</sequence>
<evidence type="ECO:0000256" key="5">
    <source>
        <dbReference type="ARBA" id="ARBA00022777"/>
    </source>
</evidence>
<keyword evidence="5" id="KW-0418">Kinase</keyword>
<dbReference type="InterPro" id="IPR000014">
    <property type="entry name" value="PAS"/>
</dbReference>
<keyword evidence="8" id="KW-0175">Coiled coil</keyword>
<evidence type="ECO:0000259" key="9">
    <source>
        <dbReference type="PROSITE" id="PS50109"/>
    </source>
</evidence>
<dbReference type="CDD" id="cd00082">
    <property type="entry name" value="HisKA"/>
    <property type="match status" value="1"/>
</dbReference>
<feature type="modified residue" description="4-aspartylphosphate" evidence="7">
    <location>
        <position position="97"/>
    </location>
</feature>
<dbReference type="PROSITE" id="PS50109">
    <property type="entry name" value="HIS_KIN"/>
    <property type="match status" value="1"/>
</dbReference>
<dbReference type="GO" id="GO:0005524">
    <property type="term" value="F:ATP binding"/>
    <property type="evidence" value="ECO:0007669"/>
    <property type="project" value="UniProtKB-KW"/>
</dbReference>
<evidence type="ECO:0000259" key="10">
    <source>
        <dbReference type="PROSITE" id="PS50110"/>
    </source>
</evidence>
<dbReference type="SUPFAM" id="SSF55785">
    <property type="entry name" value="PYP-like sensor domain (PAS domain)"/>
    <property type="match status" value="1"/>
</dbReference>
<dbReference type="InterPro" id="IPR003661">
    <property type="entry name" value="HisK_dim/P_dom"/>
</dbReference>
<dbReference type="PROSITE" id="PS50110">
    <property type="entry name" value="RESPONSE_REGULATORY"/>
    <property type="match status" value="1"/>
</dbReference>
<dbReference type="InterPro" id="IPR035965">
    <property type="entry name" value="PAS-like_dom_sf"/>
</dbReference>
<protein>
    <recommendedName>
        <fullName evidence="2">histidine kinase</fullName>
        <ecNumber evidence="2">2.7.13.3</ecNumber>
    </recommendedName>
</protein>
<dbReference type="EMBL" id="CP017708">
    <property type="protein sequence ID" value="AOY81184.1"/>
    <property type="molecule type" value="Genomic_DNA"/>
</dbReference>
<keyword evidence="6" id="KW-0902">Two-component regulatory system</keyword>
<dbReference type="SUPFAM" id="SSF55874">
    <property type="entry name" value="ATPase domain of HSP90 chaperone/DNA topoisomerase II/histidine kinase"/>
    <property type="match status" value="1"/>
</dbReference>
<dbReference type="PANTHER" id="PTHR43711">
    <property type="entry name" value="TWO-COMPONENT HISTIDINE KINASE"/>
    <property type="match status" value="1"/>
</dbReference>
<feature type="domain" description="Response regulatory" evidence="10">
    <location>
        <begin position="45"/>
        <end position="162"/>
    </location>
</feature>
<dbReference type="PANTHER" id="PTHR43711:SF26">
    <property type="entry name" value="SENSOR HISTIDINE KINASE RCSC"/>
    <property type="match status" value="1"/>
</dbReference>
<dbReference type="SMART" id="SM00448">
    <property type="entry name" value="REC"/>
    <property type="match status" value="1"/>
</dbReference>
<name>A0A1D9G0Y2_MOOP1</name>
<accession>A0A1D9G0Y2</accession>
<evidence type="ECO:0000313" key="11">
    <source>
        <dbReference type="EMBL" id="AOY81184.1"/>
    </source>
</evidence>
<evidence type="ECO:0000256" key="1">
    <source>
        <dbReference type="ARBA" id="ARBA00000085"/>
    </source>
</evidence>
<dbReference type="Gene3D" id="3.30.565.10">
    <property type="entry name" value="Histidine kinase-like ATPase, C-terminal domain"/>
    <property type="match status" value="1"/>
</dbReference>
<proteinExistence type="predicted"/>
<dbReference type="Pfam" id="PF00512">
    <property type="entry name" value="HisKA"/>
    <property type="match status" value="1"/>
</dbReference>
<evidence type="ECO:0000256" key="6">
    <source>
        <dbReference type="ARBA" id="ARBA00023012"/>
    </source>
</evidence>
<evidence type="ECO:0000256" key="8">
    <source>
        <dbReference type="SAM" id="Coils"/>
    </source>
</evidence>
<gene>
    <name evidence="11" type="ORF">BJP36_16015</name>
</gene>
<keyword evidence="4" id="KW-0808">Transferase</keyword>
<dbReference type="InterPro" id="IPR011006">
    <property type="entry name" value="CheY-like_superfamily"/>
</dbReference>
<dbReference type="PRINTS" id="PR00344">
    <property type="entry name" value="BCTRLSENSOR"/>
</dbReference>
<dbReference type="InterPro" id="IPR004358">
    <property type="entry name" value="Sig_transdc_His_kin-like_C"/>
</dbReference>
<keyword evidence="11" id="KW-0067">ATP-binding</keyword>
<dbReference type="AlphaFoldDB" id="A0A1D9G0Y2"/>
<reference evidence="12" key="1">
    <citation type="submission" date="2016-10" db="EMBL/GenBank/DDBJ databases">
        <title>Comparative genomics uncovers the prolific and rare metabolic potential of the cyanobacterial genus Moorea.</title>
        <authorList>
            <person name="Leao T."/>
            <person name="Castelao G."/>
            <person name="Korobeynikov A."/>
            <person name="Monroe E.A."/>
            <person name="Podell S."/>
            <person name="Glukhov E."/>
            <person name="Allen E."/>
            <person name="Gerwick W.H."/>
            <person name="Gerwick L."/>
        </authorList>
    </citation>
    <scope>NUCLEOTIDE SEQUENCE [LARGE SCALE GENOMIC DNA]</scope>
    <source>
        <strain evidence="12">JHB</strain>
    </source>
</reference>
<dbReference type="Pfam" id="PF00072">
    <property type="entry name" value="Response_reg"/>
    <property type="match status" value="1"/>
</dbReference>
<dbReference type="InterPro" id="IPR001789">
    <property type="entry name" value="Sig_transdc_resp-reg_receiver"/>
</dbReference>
<dbReference type="CDD" id="cd00156">
    <property type="entry name" value="REC"/>
    <property type="match status" value="1"/>
</dbReference>
<evidence type="ECO:0000256" key="2">
    <source>
        <dbReference type="ARBA" id="ARBA00012438"/>
    </source>
</evidence>
<evidence type="ECO:0000256" key="7">
    <source>
        <dbReference type="PROSITE-ProRule" id="PRU00169"/>
    </source>
</evidence>
<dbReference type="CDD" id="cd00075">
    <property type="entry name" value="HATPase"/>
    <property type="match status" value="1"/>
</dbReference>
<dbReference type="SUPFAM" id="SSF47384">
    <property type="entry name" value="Homodimeric domain of signal transducing histidine kinase"/>
    <property type="match status" value="1"/>
</dbReference>
<dbReference type="InterPro" id="IPR005467">
    <property type="entry name" value="His_kinase_dom"/>
</dbReference>
<keyword evidence="11" id="KW-0547">Nucleotide-binding</keyword>
<dbReference type="EC" id="2.7.13.3" evidence="2"/>